<keyword evidence="6" id="KW-0175">Coiled coil</keyword>
<dbReference type="PANTHER" id="PTHR22799:SF1">
    <property type="entry name" value="C-TYPE LECTIN DOMAIN FAMILY 11 MEMBER A"/>
    <property type="match status" value="1"/>
</dbReference>
<evidence type="ECO:0000256" key="2">
    <source>
        <dbReference type="ARBA" id="ARBA00022525"/>
    </source>
</evidence>
<dbReference type="GO" id="GO:0030246">
    <property type="term" value="F:carbohydrate binding"/>
    <property type="evidence" value="ECO:0007669"/>
    <property type="project" value="UniProtKB-KW"/>
</dbReference>
<feature type="domain" description="C-type lectin" evidence="8">
    <location>
        <begin position="228"/>
        <end position="348"/>
    </location>
</feature>
<accession>A0AAV4A499</accession>
<dbReference type="PANTHER" id="PTHR22799">
    <property type="entry name" value="TETRANECTIN-RELATED"/>
    <property type="match status" value="1"/>
</dbReference>
<dbReference type="InterPro" id="IPR051663">
    <property type="entry name" value="CLec_Tetranectin-domain"/>
</dbReference>
<dbReference type="SMART" id="SM00034">
    <property type="entry name" value="CLECT"/>
    <property type="match status" value="1"/>
</dbReference>
<dbReference type="GO" id="GO:0005615">
    <property type="term" value="C:extracellular space"/>
    <property type="evidence" value="ECO:0007669"/>
    <property type="project" value="TreeGrafter"/>
</dbReference>
<dbReference type="AlphaFoldDB" id="A0AAV4A499"/>
<gene>
    <name evidence="9" type="ORF">PoB_002852300</name>
</gene>
<comment type="subcellular location">
    <subcellularLocation>
        <location evidence="1">Secreted</location>
    </subcellularLocation>
</comment>
<dbReference type="GO" id="GO:0008083">
    <property type="term" value="F:growth factor activity"/>
    <property type="evidence" value="ECO:0007669"/>
    <property type="project" value="TreeGrafter"/>
</dbReference>
<keyword evidence="3 7" id="KW-0732">Signal</keyword>
<name>A0AAV4A499_9GAST</name>
<feature type="chain" id="PRO_5043696901" evidence="7">
    <location>
        <begin position="26"/>
        <end position="352"/>
    </location>
</feature>
<keyword evidence="4" id="KW-0430">Lectin</keyword>
<evidence type="ECO:0000256" key="4">
    <source>
        <dbReference type="ARBA" id="ARBA00022734"/>
    </source>
</evidence>
<evidence type="ECO:0000259" key="8">
    <source>
        <dbReference type="PROSITE" id="PS50041"/>
    </source>
</evidence>
<keyword evidence="5" id="KW-1015">Disulfide bond</keyword>
<dbReference type="Pfam" id="PF00059">
    <property type="entry name" value="Lectin_C"/>
    <property type="match status" value="1"/>
</dbReference>
<dbReference type="Proteomes" id="UP000735302">
    <property type="component" value="Unassembled WGS sequence"/>
</dbReference>
<proteinExistence type="predicted"/>
<protein>
    <submittedName>
        <fullName evidence="9">Mannose-binding protein a-like</fullName>
    </submittedName>
</protein>
<dbReference type="EMBL" id="BLXT01003557">
    <property type="protein sequence ID" value="GFO02018.1"/>
    <property type="molecule type" value="Genomic_DNA"/>
</dbReference>
<keyword evidence="10" id="KW-1185">Reference proteome</keyword>
<dbReference type="PROSITE" id="PS00615">
    <property type="entry name" value="C_TYPE_LECTIN_1"/>
    <property type="match status" value="1"/>
</dbReference>
<evidence type="ECO:0000313" key="10">
    <source>
        <dbReference type="Proteomes" id="UP000735302"/>
    </source>
</evidence>
<dbReference type="InterPro" id="IPR016187">
    <property type="entry name" value="CTDL_fold"/>
</dbReference>
<feature type="coiled-coil region" evidence="6">
    <location>
        <begin position="159"/>
        <end position="207"/>
    </location>
</feature>
<evidence type="ECO:0000256" key="3">
    <source>
        <dbReference type="ARBA" id="ARBA00022729"/>
    </source>
</evidence>
<evidence type="ECO:0000313" key="9">
    <source>
        <dbReference type="EMBL" id="GFO02018.1"/>
    </source>
</evidence>
<dbReference type="InterPro" id="IPR016186">
    <property type="entry name" value="C-type_lectin-like/link_sf"/>
</dbReference>
<evidence type="ECO:0000256" key="6">
    <source>
        <dbReference type="SAM" id="Coils"/>
    </source>
</evidence>
<comment type="caution">
    <text evidence="9">The sequence shown here is derived from an EMBL/GenBank/DDBJ whole genome shotgun (WGS) entry which is preliminary data.</text>
</comment>
<keyword evidence="2" id="KW-0964">Secreted</keyword>
<dbReference type="PROSITE" id="PS50041">
    <property type="entry name" value="C_TYPE_LECTIN_2"/>
    <property type="match status" value="1"/>
</dbReference>
<evidence type="ECO:0000256" key="5">
    <source>
        <dbReference type="ARBA" id="ARBA00023157"/>
    </source>
</evidence>
<dbReference type="CDD" id="cd00037">
    <property type="entry name" value="CLECT"/>
    <property type="match status" value="1"/>
</dbReference>
<evidence type="ECO:0000256" key="1">
    <source>
        <dbReference type="ARBA" id="ARBA00004613"/>
    </source>
</evidence>
<feature type="signal peptide" evidence="7">
    <location>
        <begin position="1"/>
        <end position="25"/>
    </location>
</feature>
<dbReference type="Gene3D" id="3.10.100.10">
    <property type="entry name" value="Mannose-Binding Protein A, subunit A"/>
    <property type="match status" value="1"/>
</dbReference>
<reference evidence="9 10" key="1">
    <citation type="journal article" date="2021" name="Elife">
        <title>Chloroplast acquisition without the gene transfer in kleptoplastic sea slugs, Plakobranchus ocellatus.</title>
        <authorList>
            <person name="Maeda T."/>
            <person name="Takahashi S."/>
            <person name="Yoshida T."/>
            <person name="Shimamura S."/>
            <person name="Takaki Y."/>
            <person name="Nagai Y."/>
            <person name="Toyoda A."/>
            <person name="Suzuki Y."/>
            <person name="Arimoto A."/>
            <person name="Ishii H."/>
            <person name="Satoh N."/>
            <person name="Nishiyama T."/>
            <person name="Hasebe M."/>
            <person name="Maruyama T."/>
            <person name="Minagawa J."/>
            <person name="Obokata J."/>
            <person name="Shigenobu S."/>
        </authorList>
    </citation>
    <scope>NUCLEOTIDE SEQUENCE [LARGE SCALE GENOMIC DNA]</scope>
</reference>
<dbReference type="InterPro" id="IPR001304">
    <property type="entry name" value="C-type_lectin-like"/>
</dbReference>
<dbReference type="SUPFAM" id="SSF56436">
    <property type="entry name" value="C-type lectin-like"/>
    <property type="match status" value="1"/>
</dbReference>
<organism evidence="9 10">
    <name type="scientific">Plakobranchus ocellatus</name>
    <dbReference type="NCBI Taxonomy" id="259542"/>
    <lineage>
        <taxon>Eukaryota</taxon>
        <taxon>Metazoa</taxon>
        <taxon>Spiralia</taxon>
        <taxon>Lophotrochozoa</taxon>
        <taxon>Mollusca</taxon>
        <taxon>Gastropoda</taxon>
        <taxon>Heterobranchia</taxon>
        <taxon>Euthyneura</taxon>
        <taxon>Panpulmonata</taxon>
        <taxon>Sacoglossa</taxon>
        <taxon>Placobranchoidea</taxon>
        <taxon>Plakobranchidae</taxon>
        <taxon>Plakobranchus</taxon>
    </lineage>
</organism>
<evidence type="ECO:0000256" key="7">
    <source>
        <dbReference type="SAM" id="SignalP"/>
    </source>
</evidence>
<dbReference type="InterPro" id="IPR018378">
    <property type="entry name" value="C-type_lectin_CS"/>
</dbReference>
<sequence>MFPAIMSRMPISLLLVLLVVSLGQGEDKSVTVDFIEPLSVLKEKVPVEVTCSFKRSAADVKSTKSLTLLRSKTYDNPSYETVVTVTPGKVDLGLSETEITASGSINRWKPSELSVKYSAPNTGYCYFYKCVAEGVDKKGETKTLFKTTPNVCLDKPPANAELLHKIGSANEAVEELKETMGQCCSELKTFAEHIQANEEKIEELYKKITPFLKISAIDMDWYTLSNVFRDTVYVISRVDASFELEKNNQICKEMGGYLAEVDDREEEDFLGKFATRTVGKVYVYIGINDVEKEGEYVYYTSKKPLVVANFKWWYNNPDDYNKNEDCMNVDINGLNDLDCFRKARFMCEIPLN</sequence>